<sequence length="344" mass="38271">MAPVLLKNRLNLCYIVLTIMSYSRSILITGGTAGLGYYCTIELARQFPNHQVIIASRSDSQNAAASINKLLGQNNVSYLRLDLSDLSQVRSFVQHWESNKYPPIQYLLLNAGLQFPGPVEYTVDGYEKTFAINHIGHALLFSLLVPHLAHTARIVVTSSGTHDPAQKTGLPDAKFTSAEELARPTKDSAKNPGRQRYSTSKLANVLWVYALHRRLNESKDARLKSWTVVAFDPGLMPGTGLVREGNPVVRFLWHVILPHVIPLLRVLLGTPNIRQPQVSGATLAWLASSKEASSNSGVYYEGREQIRSSEESYDLSKQDDLWDWTVRNVASTAEEVGRFSLKDV</sequence>
<evidence type="ECO:0000256" key="4">
    <source>
        <dbReference type="SAM" id="MobiDB-lite"/>
    </source>
</evidence>
<dbReference type="AlphaFoldDB" id="A0A1L9UTP2"/>
<evidence type="ECO:0000256" key="2">
    <source>
        <dbReference type="ARBA" id="ARBA00022857"/>
    </source>
</evidence>
<dbReference type="Gene3D" id="3.40.50.720">
    <property type="entry name" value="NAD(P)-binding Rossmann-like Domain"/>
    <property type="match status" value="1"/>
</dbReference>
<evidence type="ECO:0000313" key="5">
    <source>
        <dbReference type="EMBL" id="OJJ75118.1"/>
    </source>
</evidence>
<proteinExistence type="inferred from homology"/>
<protein>
    <recommendedName>
        <fullName evidence="7">Short-chain dehydrogenase</fullName>
    </recommendedName>
</protein>
<feature type="region of interest" description="Disordered" evidence="4">
    <location>
        <begin position="160"/>
        <end position="195"/>
    </location>
</feature>
<dbReference type="Proteomes" id="UP000184499">
    <property type="component" value="Unassembled WGS sequence"/>
</dbReference>
<keyword evidence="3" id="KW-0560">Oxidoreductase</keyword>
<dbReference type="InterPro" id="IPR036291">
    <property type="entry name" value="NAD(P)-bd_dom_sf"/>
</dbReference>
<dbReference type="OrthoDB" id="542013at2759"/>
<comment type="similarity">
    <text evidence="1">Belongs to the short-chain dehydrogenases/reductases (SDR) family.</text>
</comment>
<dbReference type="VEuPathDB" id="FungiDB:ASPBRDRAFT_40375"/>
<keyword evidence="6" id="KW-1185">Reference proteome</keyword>
<accession>A0A1L9UTP2</accession>
<feature type="compositionally biased region" description="Basic and acidic residues" evidence="4">
    <location>
        <begin position="180"/>
        <end position="189"/>
    </location>
</feature>
<name>A0A1L9UTP2_ASPBC</name>
<dbReference type="OMA" id="HDPAQKS"/>
<dbReference type="GeneID" id="93576824"/>
<evidence type="ECO:0008006" key="7">
    <source>
        <dbReference type="Google" id="ProtNLM"/>
    </source>
</evidence>
<dbReference type="Pfam" id="PF00106">
    <property type="entry name" value="adh_short"/>
    <property type="match status" value="1"/>
</dbReference>
<dbReference type="GO" id="GO:0016491">
    <property type="term" value="F:oxidoreductase activity"/>
    <property type="evidence" value="ECO:0007669"/>
    <property type="project" value="UniProtKB-KW"/>
</dbReference>
<evidence type="ECO:0000256" key="1">
    <source>
        <dbReference type="ARBA" id="ARBA00006484"/>
    </source>
</evidence>
<evidence type="ECO:0000256" key="3">
    <source>
        <dbReference type="ARBA" id="ARBA00023002"/>
    </source>
</evidence>
<organism evidence="5 6">
    <name type="scientific">Aspergillus brasiliensis (strain CBS 101740 / IMI 381727 / IBT 21946)</name>
    <dbReference type="NCBI Taxonomy" id="767769"/>
    <lineage>
        <taxon>Eukaryota</taxon>
        <taxon>Fungi</taxon>
        <taxon>Dikarya</taxon>
        <taxon>Ascomycota</taxon>
        <taxon>Pezizomycotina</taxon>
        <taxon>Eurotiomycetes</taxon>
        <taxon>Eurotiomycetidae</taxon>
        <taxon>Eurotiales</taxon>
        <taxon>Aspergillaceae</taxon>
        <taxon>Aspergillus</taxon>
        <taxon>Aspergillus subgen. Circumdati</taxon>
    </lineage>
</organism>
<dbReference type="PANTHER" id="PTHR24320:SF152">
    <property type="entry name" value="SHORT-CHAIN DEHYDROGENASE_REDUCTASE FAMILY PROTEIN"/>
    <property type="match status" value="1"/>
</dbReference>
<keyword evidence="2" id="KW-0521">NADP</keyword>
<dbReference type="EMBL" id="KV878681">
    <property type="protein sequence ID" value="OJJ75118.1"/>
    <property type="molecule type" value="Genomic_DNA"/>
</dbReference>
<dbReference type="SUPFAM" id="SSF51735">
    <property type="entry name" value="NAD(P)-binding Rossmann-fold domains"/>
    <property type="match status" value="1"/>
</dbReference>
<evidence type="ECO:0000313" key="6">
    <source>
        <dbReference type="Proteomes" id="UP000184499"/>
    </source>
</evidence>
<dbReference type="InterPro" id="IPR002347">
    <property type="entry name" value="SDR_fam"/>
</dbReference>
<gene>
    <name evidence="5" type="ORF">ASPBRDRAFT_40375</name>
</gene>
<dbReference type="STRING" id="767769.A0A1L9UTP2"/>
<dbReference type="RefSeq" id="XP_067482366.1">
    <property type="nucleotide sequence ID" value="XM_067624336.1"/>
</dbReference>
<dbReference type="PANTHER" id="PTHR24320">
    <property type="entry name" value="RETINOL DEHYDROGENASE"/>
    <property type="match status" value="1"/>
</dbReference>
<reference evidence="6" key="1">
    <citation type="journal article" date="2017" name="Genome Biol.">
        <title>Comparative genomics reveals high biological diversity and specific adaptations in the industrially and medically important fungal genus Aspergillus.</title>
        <authorList>
            <person name="de Vries R.P."/>
            <person name="Riley R."/>
            <person name="Wiebenga A."/>
            <person name="Aguilar-Osorio G."/>
            <person name="Amillis S."/>
            <person name="Uchima C.A."/>
            <person name="Anderluh G."/>
            <person name="Asadollahi M."/>
            <person name="Askin M."/>
            <person name="Barry K."/>
            <person name="Battaglia E."/>
            <person name="Bayram O."/>
            <person name="Benocci T."/>
            <person name="Braus-Stromeyer S.A."/>
            <person name="Caldana C."/>
            <person name="Canovas D."/>
            <person name="Cerqueira G.C."/>
            <person name="Chen F."/>
            <person name="Chen W."/>
            <person name="Choi C."/>
            <person name="Clum A."/>
            <person name="Dos Santos R.A."/>
            <person name="Damasio A.R."/>
            <person name="Diallinas G."/>
            <person name="Emri T."/>
            <person name="Fekete E."/>
            <person name="Flipphi M."/>
            <person name="Freyberg S."/>
            <person name="Gallo A."/>
            <person name="Gournas C."/>
            <person name="Habgood R."/>
            <person name="Hainaut M."/>
            <person name="Harispe M.L."/>
            <person name="Henrissat B."/>
            <person name="Hilden K.S."/>
            <person name="Hope R."/>
            <person name="Hossain A."/>
            <person name="Karabika E."/>
            <person name="Karaffa L."/>
            <person name="Karanyi Z."/>
            <person name="Krasevec N."/>
            <person name="Kuo A."/>
            <person name="Kusch H."/>
            <person name="LaButti K."/>
            <person name="Lagendijk E.L."/>
            <person name="Lapidus A."/>
            <person name="Levasseur A."/>
            <person name="Lindquist E."/>
            <person name="Lipzen A."/>
            <person name="Logrieco A.F."/>
            <person name="MacCabe A."/>
            <person name="Maekelae M.R."/>
            <person name="Malavazi I."/>
            <person name="Melin P."/>
            <person name="Meyer V."/>
            <person name="Mielnichuk N."/>
            <person name="Miskei M."/>
            <person name="Molnar A.P."/>
            <person name="Mule G."/>
            <person name="Ngan C.Y."/>
            <person name="Orejas M."/>
            <person name="Orosz E."/>
            <person name="Ouedraogo J.P."/>
            <person name="Overkamp K.M."/>
            <person name="Park H.-S."/>
            <person name="Perrone G."/>
            <person name="Piumi F."/>
            <person name="Punt P.J."/>
            <person name="Ram A.F."/>
            <person name="Ramon A."/>
            <person name="Rauscher S."/>
            <person name="Record E."/>
            <person name="Riano-Pachon D.M."/>
            <person name="Robert V."/>
            <person name="Roehrig J."/>
            <person name="Ruller R."/>
            <person name="Salamov A."/>
            <person name="Salih N.S."/>
            <person name="Samson R.A."/>
            <person name="Sandor E."/>
            <person name="Sanguinetti M."/>
            <person name="Schuetze T."/>
            <person name="Sepcic K."/>
            <person name="Shelest E."/>
            <person name="Sherlock G."/>
            <person name="Sophianopoulou V."/>
            <person name="Squina F.M."/>
            <person name="Sun H."/>
            <person name="Susca A."/>
            <person name="Todd R.B."/>
            <person name="Tsang A."/>
            <person name="Unkles S.E."/>
            <person name="van de Wiele N."/>
            <person name="van Rossen-Uffink D."/>
            <person name="Oliveira J.V."/>
            <person name="Vesth T.C."/>
            <person name="Visser J."/>
            <person name="Yu J.-H."/>
            <person name="Zhou M."/>
            <person name="Andersen M.R."/>
            <person name="Archer D.B."/>
            <person name="Baker S.E."/>
            <person name="Benoit I."/>
            <person name="Brakhage A.A."/>
            <person name="Braus G.H."/>
            <person name="Fischer R."/>
            <person name="Frisvad J.C."/>
            <person name="Goldman G.H."/>
            <person name="Houbraken J."/>
            <person name="Oakley B."/>
            <person name="Pocsi I."/>
            <person name="Scazzocchio C."/>
            <person name="Seiboth B."/>
            <person name="vanKuyk P.A."/>
            <person name="Wortman J."/>
            <person name="Dyer P.S."/>
            <person name="Grigoriev I.V."/>
        </authorList>
    </citation>
    <scope>NUCLEOTIDE SEQUENCE [LARGE SCALE GENOMIC DNA]</scope>
    <source>
        <strain evidence="6">CBS 101740 / IMI 381727 / IBT 21946</strain>
    </source>
</reference>